<evidence type="ECO:0000313" key="1">
    <source>
        <dbReference type="EMBL" id="MEQ2274392.1"/>
    </source>
</evidence>
<reference evidence="1 2" key="1">
    <citation type="submission" date="2021-06" db="EMBL/GenBank/DDBJ databases">
        <authorList>
            <person name="Palmer J.M."/>
        </authorList>
    </citation>
    <scope>NUCLEOTIDE SEQUENCE [LARGE SCALE GENOMIC DNA]</scope>
    <source>
        <strain evidence="1 2">XR_2019</strain>
        <tissue evidence="1">Muscle</tissue>
    </source>
</reference>
<proteinExistence type="predicted"/>
<dbReference type="Proteomes" id="UP001444071">
    <property type="component" value="Unassembled WGS sequence"/>
</dbReference>
<sequence>MACLFCEAEIKEEFRRITTISLEQTFMYKLDHYTPKLTTLMKGKGGVVGTKLRLFLDKLSQSLTIEMRREAIIRSLILHLGEKEEELFEYCL</sequence>
<dbReference type="PANTHER" id="PTHR31025">
    <property type="entry name" value="SI:CH211-196P9.1-RELATED"/>
    <property type="match status" value="1"/>
</dbReference>
<dbReference type="PANTHER" id="PTHR31025:SF25">
    <property type="entry name" value="ZINC FINGER (C2H2)-60"/>
    <property type="match status" value="1"/>
</dbReference>
<feature type="non-terminal residue" evidence="1">
    <location>
        <position position="92"/>
    </location>
</feature>
<gene>
    <name evidence="1" type="ORF">XENORESO_020158</name>
</gene>
<name>A0ABV0WZG5_9TELE</name>
<dbReference type="EMBL" id="JAHRIM010077796">
    <property type="protein sequence ID" value="MEQ2274392.1"/>
    <property type="molecule type" value="Genomic_DNA"/>
</dbReference>
<keyword evidence="2" id="KW-1185">Reference proteome</keyword>
<protein>
    <recommendedName>
        <fullName evidence="3">LAGLIDADG homing endonuclease</fullName>
    </recommendedName>
</protein>
<evidence type="ECO:0000313" key="2">
    <source>
        <dbReference type="Proteomes" id="UP001444071"/>
    </source>
</evidence>
<evidence type="ECO:0008006" key="3">
    <source>
        <dbReference type="Google" id="ProtNLM"/>
    </source>
</evidence>
<comment type="caution">
    <text evidence="1">The sequence shown here is derived from an EMBL/GenBank/DDBJ whole genome shotgun (WGS) entry which is preliminary data.</text>
</comment>
<organism evidence="1 2">
    <name type="scientific">Xenotaenia resolanae</name>
    <dbReference type="NCBI Taxonomy" id="208358"/>
    <lineage>
        <taxon>Eukaryota</taxon>
        <taxon>Metazoa</taxon>
        <taxon>Chordata</taxon>
        <taxon>Craniata</taxon>
        <taxon>Vertebrata</taxon>
        <taxon>Euteleostomi</taxon>
        <taxon>Actinopterygii</taxon>
        <taxon>Neopterygii</taxon>
        <taxon>Teleostei</taxon>
        <taxon>Neoteleostei</taxon>
        <taxon>Acanthomorphata</taxon>
        <taxon>Ovalentaria</taxon>
        <taxon>Atherinomorphae</taxon>
        <taxon>Cyprinodontiformes</taxon>
        <taxon>Goodeidae</taxon>
        <taxon>Xenotaenia</taxon>
    </lineage>
</organism>
<accession>A0ABV0WZG5</accession>